<feature type="transmembrane region" description="Helical" evidence="9">
    <location>
        <begin position="662"/>
        <end position="681"/>
    </location>
</feature>
<evidence type="ECO:0000256" key="9">
    <source>
        <dbReference type="SAM" id="Phobius"/>
    </source>
</evidence>
<keyword evidence="4 9" id="KW-0812">Transmembrane</keyword>
<feature type="region of interest" description="Disordered" evidence="8">
    <location>
        <begin position="614"/>
        <end position="652"/>
    </location>
</feature>
<feature type="compositionally biased region" description="Basic and acidic residues" evidence="8">
    <location>
        <begin position="310"/>
        <end position="321"/>
    </location>
</feature>
<dbReference type="Proteomes" id="UP000284842">
    <property type="component" value="Unassembled WGS sequence"/>
</dbReference>
<name>A0A409W5R2_9AGAR</name>
<dbReference type="GO" id="GO:0034975">
    <property type="term" value="P:protein folding in endoplasmic reticulum"/>
    <property type="evidence" value="ECO:0007669"/>
    <property type="project" value="TreeGrafter"/>
</dbReference>
<organism evidence="10 11">
    <name type="scientific">Panaeolus cyanescens</name>
    <dbReference type="NCBI Taxonomy" id="181874"/>
    <lineage>
        <taxon>Eukaryota</taxon>
        <taxon>Fungi</taxon>
        <taxon>Dikarya</taxon>
        <taxon>Basidiomycota</taxon>
        <taxon>Agaricomycotina</taxon>
        <taxon>Agaricomycetes</taxon>
        <taxon>Agaricomycetidae</taxon>
        <taxon>Agaricales</taxon>
        <taxon>Agaricineae</taxon>
        <taxon>Galeropsidaceae</taxon>
        <taxon>Panaeolus</taxon>
    </lineage>
</organism>
<evidence type="ECO:0000256" key="7">
    <source>
        <dbReference type="ARBA" id="ARBA00023136"/>
    </source>
</evidence>
<feature type="region of interest" description="Disordered" evidence="8">
    <location>
        <begin position="259"/>
        <end position="325"/>
    </location>
</feature>
<gene>
    <name evidence="10" type="ORF">CVT24_012249</name>
</gene>
<reference evidence="10 11" key="1">
    <citation type="journal article" date="2018" name="Evol. Lett.">
        <title>Horizontal gene cluster transfer increased hallucinogenic mushroom diversity.</title>
        <authorList>
            <person name="Reynolds H.T."/>
            <person name="Vijayakumar V."/>
            <person name="Gluck-Thaler E."/>
            <person name="Korotkin H.B."/>
            <person name="Matheny P.B."/>
            <person name="Slot J.C."/>
        </authorList>
    </citation>
    <scope>NUCLEOTIDE SEQUENCE [LARGE SCALE GENOMIC DNA]</scope>
    <source>
        <strain evidence="10 11">2629</strain>
    </source>
</reference>
<feature type="compositionally biased region" description="Low complexity" evidence="8">
    <location>
        <begin position="406"/>
        <end position="425"/>
    </location>
</feature>
<feature type="compositionally biased region" description="Polar residues" evidence="8">
    <location>
        <begin position="353"/>
        <end position="369"/>
    </location>
</feature>
<comment type="caution">
    <text evidence="10">The sequence shown here is derived from an EMBL/GenBank/DDBJ whole genome shotgun (WGS) entry which is preliminary data.</text>
</comment>
<keyword evidence="7 9" id="KW-0472">Membrane</keyword>
<feature type="region of interest" description="Disordered" evidence="8">
    <location>
        <begin position="344"/>
        <end position="455"/>
    </location>
</feature>
<dbReference type="PANTHER" id="PTHR20994">
    <property type="entry name" value="ER MEMBRANE PROTEIN COMPLEX SUBUNIT 6"/>
    <property type="match status" value="1"/>
</dbReference>
<feature type="region of interest" description="Disordered" evidence="8">
    <location>
        <begin position="534"/>
        <end position="581"/>
    </location>
</feature>
<dbReference type="PANTHER" id="PTHR20994:SF0">
    <property type="entry name" value="ER MEMBRANE PROTEIN COMPLEX SUBUNIT 6"/>
    <property type="match status" value="1"/>
</dbReference>
<feature type="region of interest" description="Disordered" evidence="8">
    <location>
        <begin position="796"/>
        <end position="873"/>
    </location>
</feature>
<evidence type="ECO:0000256" key="6">
    <source>
        <dbReference type="ARBA" id="ARBA00022989"/>
    </source>
</evidence>
<feature type="transmembrane region" description="Helical" evidence="9">
    <location>
        <begin position="49"/>
        <end position="66"/>
    </location>
</feature>
<accession>A0A409W5R2</accession>
<dbReference type="InterPro" id="IPR029008">
    <property type="entry name" value="EMC6-like"/>
</dbReference>
<keyword evidence="5" id="KW-0256">Endoplasmic reticulum</keyword>
<dbReference type="GO" id="GO:0000045">
    <property type="term" value="P:autophagosome assembly"/>
    <property type="evidence" value="ECO:0007669"/>
    <property type="project" value="TreeGrafter"/>
</dbReference>
<feature type="compositionally biased region" description="Low complexity" evidence="8">
    <location>
        <begin position="855"/>
        <end position="867"/>
    </location>
</feature>
<feature type="compositionally biased region" description="Low complexity" evidence="8">
    <location>
        <begin position="535"/>
        <end position="551"/>
    </location>
</feature>
<evidence type="ECO:0000256" key="2">
    <source>
        <dbReference type="ARBA" id="ARBA00009436"/>
    </source>
</evidence>
<protein>
    <recommendedName>
        <fullName evidence="3">ER membrane protein complex subunit 6</fullName>
    </recommendedName>
</protein>
<evidence type="ECO:0000256" key="4">
    <source>
        <dbReference type="ARBA" id="ARBA00022692"/>
    </source>
</evidence>
<dbReference type="Pfam" id="PF07019">
    <property type="entry name" value="EMC6"/>
    <property type="match status" value="1"/>
</dbReference>
<comment type="similarity">
    <text evidence="2">Belongs to the EMC6 family.</text>
</comment>
<feature type="compositionally biased region" description="Basic and acidic residues" evidence="8">
    <location>
        <begin position="796"/>
        <end position="846"/>
    </location>
</feature>
<sequence>MDPNAPASLQALYAPNIIFNSTLQNVKFISACFTGAAAGILGLQNLQGFLFFIASTLLTSALTYVINLNGRPSRYLVGFHQAASGKPGQSPGLMASLSGALELLNPGQDNAFTFVLMWTLFYGIVHGGFVFRKFRPFPLSFYDRKKIFFAAGSFDSSSTIECTSIQAITSVTYIPMTDRAQSILPGRLQDKQADKVLSKQIMGGAGRGYDSDSSSKGHDDSHDRDDNVAWEQHVSSVHRPLSPEKPSLLARMGIGMSSGVKKEDIPQSIPKDLPAGKIPSSSPRSPKPEVTTHIPTSKSPAQSKPSEGNEGSKKLDNEGDRSIGQNKSPLLALSITDDQQSEIVSSSLSSVQNGHDLSNNITLKTSSPHGSEMDKGKCLVEQQQELRSPPRVDPLENGQHADQGHTTTTSTAPVTSSSTPGVPRPDATQKGEILTNLSSNPQPTSSSNPALSSELSSGDKLLLGSILEKNIARRVTDHGSDLQLVSIPSSVLTDDLCETVAQTMGQANREIQHMLALPHLQSLIQAVAKQRAPEATSLQPSAQTSSATTSSGMTEMPIAGPSRQVEPSSDPTPAEKEPSDSHIHIPAEMLSPQHNNHQSQRPTSRFRSDYELNSPVRSADQESSVDYEGILGGEGLEGGLEDVEEDEEGVGDSVHTTLDTGVMMMTMIIFIIAVASLLILLDVQSLLQVIITINVVAITASVEVEAGVLEREGKTDIAIAPGAGPLLAGQDLGLVHHALNHVGQNMIMTQENFGHWVIYSFLEVTVAFFRTLEEKAQNQRKIAVCFTSWGGSRLKEEEVQNAEERTPSRDRMSEEITQRSRSETVKKLYEEREDKTSPNPKKHDFTPTEGQPSMERTPASSEAPSASREPDVAPALPCHNVPGLWSARLGNKTISTFQCAFEIDDITAKKWGIPHPRGINDPPRKILPSRLSVHICCYLKPEIEMLMQSLTPGISPQEVANKISGLKQNWPSSRDLVITVQPKTPGKKTWLSYELGPGLDIAPYIHQGNNIVEFVQLSNMSDHMFVLLSAENDIKPILGESQA</sequence>
<dbReference type="GO" id="GO:0072546">
    <property type="term" value="C:EMC complex"/>
    <property type="evidence" value="ECO:0007669"/>
    <property type="project" value="InterPro"/>
</dbReference>
<evidence type="ECO:0000256" key="3">
    <source>
        <dbReference type="ARBA" id="ARBA00020827"/>
    </source>
</evidence>
<evidence type="ECO:0000256" key="1">
    <source>
        <dbReference type="ARBA" id="ARBA00004477"/>
    </source>
</evidence>
<dbReference type="AlphaFoldDB" id="A0A409W5R2"/>
<dbReference type="InterPro" id="IPR008504">
    <property type="entry name" value="Emc6"/>
</dbReference>
<feature type="region of interest" description="Disordered" evidence="8">
    <location>
        <begin position="201"/>
        <end position="225"/>
    </location>
</feature>
<evidence type="ECO:0000313" key="10">
    <source>
        <dbReference type="EMBL" id="PPQ73818.1"/>
    </source>
</evidence>
<evidence type="ECO:0000313" key="11">
    <source>
        <dbReference type="Proteomes" id="UP000284842"/>
    </source>
</evidence>
<feature type="compositionally biased region" description="Acidic residues" evidence="8">
    <location>
        <begin position="639"/>
        <end position="650"/>
    </location>
</feature>
<dbReference type="EMBL" id="NHTK01005794">
    <property type="protein sequence ID" value="PPQ73818.1"/>
    <property type="molecule type" value="Genomic_DNA"/>
</dbReference>
<keyword evidence="11" id="KW-1185">Reference proteome</keyword>
<evidence type="ECO:0000256" key="5">
    <source>
        <dbReference type="ARBA" id="ARBA00022824"/>
    </source>
</evidence>
<comment type="subcellular location">
    <subcellularLocation>
        <location evidence="1">Endoplasmic reticulum membrane</location>
        <topology evidence="1">Multi-pass membrane protein</topology>
    </subcellularLocation>
</comment>
<dbReference type="OrthoDB" id="432299at2759"/>
<dbReference type="STRING" id="181874.A0A409W5R2"/>
<feature type="compositionally biased region" description="Low complexity" evidence="8">
    <location>
        <begin position="436"/>
        <end position="455"/>
    </location>
</feature>
<proteinExistence type="inferred from homology"/>
<feature type="compositionally biased region" description="Polar residues" evidence="8">
    <location>
        <begin position="293"/>
        <end position="306"/>
    </location>
</feature>
<feature type="compositionally biased region" description="Basic and acidic residues" evidence="8">
    <location>
        <begin position="209"/>
        <end position="225"/>
    </location>
</feature>
<feature type="transmembrane region" description="Helical" evidence="9">
    <location>
        <begin position="111"/>
        <end position="131"/>
    </location>
</feature>
<keyword evidence="6 9" id="KW-1133">Transmembrane helix</keyword>
<dbReference type="InParanoid" id="A0A409W5R2"/>
<evidence type="ECO:0000256" key="8">
    <source>
        <dbReference type="SAM" id="MobiDB-lite"/>
    </source>
</evidence>